<proteinExistence type="predicted"/>
<keyword evidence="2" id="KW-1185">Reference proteome</keyword>
<gene>
    <name evidence="1" type="ORF">GCM10023186_38950</name>
</gene>
<dbReference type="Proteomes" id="UP001500454">
    <property type="component" value="Unassembled WGS sequence"/>
</dbReference>
<name>A0ABP8JGX8_9BACT</name>
<dbReference type="EMBL" id="BAABHA010000015">
    <property type="protein sequence ID" value="GAA4390608.1"/>
    <property type="molecule type" value="Genomic_DNA"/>
</dbReference>
<protein>
    <recommendedName>
        <fullName evidence="3">Toxin-antitoxin system YwqK family antitoxin</fullName>
    </recommendedName>
</protein>
<organism evidence="1 2">
    <name type="scientific">Hymenobacter koreensis</name>
    <dbReference type="NCBI Taxonomy" id="1084523"/>
    <lineage>
        <taxon>Bacteria</taxon>
        <taxon>Pseudomonadati</taxon>
        <taxon>Bacteroidota</taxon>
        <taxon>Cytophagia</taxon>
        <taxon>Cytophagales</taxon>
        <taxon>Hymenobacteraceae</taxon>
        <taxon>Hymenobacter</taxon>
    </lineage>
</organism>
<dbReference type="Gene3D" id="3.90.930.1">
    <property type="match status" value="1"/>
</dbReference>
<evidence type="ECO:0000313" key="2">
    <source>
        <dbReference type="Proteomes" id="UP001500454"/>
    </source>
</evidence>
<accession>A0ABP8JGX8</accession>
<comment type="caution">
    <text evidence="1">The sequence shown here is derived from an EMBL/GenBank/DDBJ whole genome shotgun (WGS) entry which is preliminary data.</text>
</comment>
<sequence length="383" mass="43591">MLLCVWAQVVPVQAQERVKAQLASLAECSQVVTADSVILFFNARYELTPVACAAIRRHIRLTADGDMYGSVSDFRVGNGQLLARATYKEGRLYGLYELFYSSGQLAVRGQYEQGIRYGNWEYWYANGQPLQVFRFPTDGTTRIIAYWDTTGKAMVTNGQGVWQGQTERGLHSVGKVRLGLPDGQWRSYQSEGKQGLTAVELYEGGRFRKGNWQGNGQRRVPYFQPVVQPLTHSTIELASALRLGYSCNDQARRQQFAMMQEHLRVPSVALGTRRYAERLTQRMLRYSDTQWYQVLPDRVRVRASLDAAGQFIAFESENEALKQMLKRMLTQLMPLWKPAEFRGVPVPGYVDVEFNKATRMFTVRPAARLQPEQVPPLPVPDLM</sequence>
<reference evidence="2" key="1">
    <citation type="journal article" date="2019" name="Int. J. Syst. Evol. Microbiol.">
        <title>The Global Catalogue of Microorganisms (GCM) 10K type strain sequencing project: providing services to taxonomists for standard genome sequencing and annotation.</title>
        <authorList>
            <consortium name="The Broad Institute Genomics Platform"/>
            <consortium name="The Broad Institute Genome Sequencing Center for Infectious Disease"/>
            <person name="Wu L."/>
            <person name="Ma J."/>
        </authorList>
    </citation>
    <scope>NUCLEOTIDE SEQUENCE [LARGE SCALE GENOMIC DNA]</scope>
    <source>
        <strain evidence="2">JCM 17924</strain>
    </source>
</reference>
<dbReference type="SUPFAM" id="SSF82185">
    <property type="entry name" value="Histone H3 K4-specific methyltransferase SET7/9 N-terminal domain"/>
    <property type="match status" value="1"/>
</dbReference>
<evidence type="ECO:0000313" key="1">
    <source>
        <dbReference type="EMBL" id="GAA4390608.1"/>
    </source>
</evidence>
<evidence type="ECO:0008006" key="3">
    <source>
        <dbReference type="Google" id="ProtNLM"/>
    </source>
</evidence>